<accession>A0A6M3L179</accession>
<protein>
    <submittedName>
        <fullName evidence="2">Putative HNH endonuclease</fullName>
    </submittedName>
</protein>
<organism evidence="2">
    <name type="scientific">viral metagenome</name>
    <dbReference type="NCBI Taxonomy" id="1070528"/>
    <lineage>
        <taxon>unclassified sequences</taxon>
        <taxon>metagenomes</taxon>
        <taxon>organismal metagenomes</taxon>
    </lineage>
</organism>
<gene>
    <name evidence="2" type="ORF">MM415B03038_0002</name>
</gene>
<reference evidence="2" key="1">
    <citation type="submission" date="2020-03" db="EMBL/GenBank/DDBJ databases">
        <title>The deep terrestrial virosphere.</title>
        <authorList>
            <person name="Holmfeldt K."/>
            <person name="Nilsson E."/>
            <person name="Simone D."/>
            <person name="Lopez-Fernandez M."/>
            <person name="Wu X."/>
            <person name="de Brujin I."/>
            <person name="Lundin D."/>
            <person name="Andersson A."/>
            <person name="Bertilsson S."/>
            <person name="Dopson M."/>
        </authorList>
    </citation>
    <scope>NUCLEOTIDE SEQUENCE</scope>
    <source>
        <strain evidence="2">MM415B03038</strain>
    </source>
</reference>
<dbReference type="GO" id="GO:0008270">
    <property type="term" value="F:zinc ion binding"/>
    <property type="evidence" value="ECO:0007669"/>
    <property type="project" value="InterPro"/>
</dbReference>
<keyword evidence="2" id="KW-0378">Hydrolase</keyword>
<keyword evidence="2" id="KW-0540">Nuclease</keyword>
<dbReference type="SMART" id="SM00507">
    <property type="entry name" value="HNHc"/>
    <property type="match status" value="1"/>
</dbReference>
<evidence type="ECO:0000313" key="2">
    <source>
        <dbReference type="EMBL" id="QJA87185.1"/>
    </source>
</evidence>
<dbReference type="GO" id="GO:0003676">
    <property type="term" value="F:nucleic acid binding"/>
    <property type="evidence" value="ECO:0007669"/>
    <property type="project" value="InterPro"/>
</dbReference>
<dbReference type="Pfam" id="PF01844">
    <property type="entry name" value="HNH"/>
    <property type="match status" value="1"/>
</dbReference>
<dbReference type="InterPro" id="IPR003615">
    <property type="entry name" value="HNH_nuc"/>
</dbReference>
<dbReference type="GO" id="GO:0004519">
    <property type="term" value="F:endonuclease activity"/>
    <property type="evidence" value="ECO:0007669"/>
    <property type="project" value="UniProtKB-KW"/>
</dbReference>
<name>A0A6M3L179_9ZZZZ</name>
<evidence type="ECO:0000259" key="1">
    <source>
        <dbReference type="SMART" id="SM00507"/>
    </source>
</evidence>
<dbReference type="InterPro" id="IPR002711">
    <property type="entry name" value="HNH"/>
</dbReference>
<keyword evidence="2" id="KW-0255">Endonuclease</keyword>
<dbReference type="EMBL" id="MT142687">
    <property type="protein sequence ID" value="QJA87185.1"/>
    <property type="molecule type" value="Genomic_DNA"/>
</dbReference>
<dbReference type="AlphaFoldDB" id="A0A6M3L179"/>
<sequence>MVCLYYTKFIPMGVIVKVCKKHGPLTEEKCYKEWSKLKDKYYYRCIKCRKKYNRGRWDKVLAIRKKYYYKHKEEELEMSRIWRENNKEWIVNWNKKNKEKIKIQQKSWYIRNALYKTYNDKISWCEETRRDTENERLLQVRCTESSCRKWFSPTNLQVKNRIDALYNDNTYECRFYCSDICKKTCSIFKKSKHKEGLSPHPIRRSSQNEWAELVKERDDYICQICGSTKKIVAHHIESLFENPLESADIDIGITLCRKCHLKVHKEIGCRTVDLTIKSLCEEK</sequence>
<feature type="domain" description="HNH nuclease" evidence="1">
    <location>
        <begin position="209"/>
        <end position="261"/>
    </location>
</feature>
<proteinExistence type="predicted"/>